<accession>A0A0L8V7B8</accession>
<dbReference type="Pfam" id="PF22725">
    <property type="entry name" value="GFO_IDH_MocA_C3"/>
    <property type="match status" value="1"/>
</dbReference>
<evidence type="ECO:0000313" key="4">
    <source>
        <dbReference type="Proteomes" id="UP000036958"/>
    </source>
</evidence>
<dbReference type="SUPFAM" id="SSF51735">
    <property type="entry name" value="NAD(P)-binding Rossmann-fold domains"/>
    <property type="match status" value="1"/>
</dbReference>
<dbReference type="Gene3D" id="3.40.50.720">
    <property type="entry name" value="NAD(P)-binding Rossmann-like Domain"/>
    <property type="match status" value="1"/>
</dbReference>
<dbReference type="Pfam" id="PF01408">
    <property type="entry name" value="GFO_IDH_MocA"/>
    <property type="match status" value="1"/>
</dbReference>
<organism evidence="3 4">
    <name type="scientific">Sunxiuqinia dokdonensis</name>
    <dbReference type="NCBI Taxonomy" id="1409788"/>
    <lineage>
        <taxon>Bacteria</taxon>
        <taxon>Pseudomonadati</taxon>
        <taxon>Bacteroidota</taxon>
        <taxon>Bacteroidia</taxon>
        <taxon>Marinilabiliales</taxon>
        <taxon>Prolixibacteraceae</taxon>
        <taxon>Sunxiuqinia</taxon>
    </lineage>
</organism>
<dbReference type="InterPro" id="IPR055170">
    <property type="entry name" value="GFO_IDH_MocA-like_dom"/>
</dbReference>
<gene>
    <name evidence="3" type="ORF">NC99_29540</name>
</gene>
<dbReference type="PANTHER" id="PTHR43377">
    <property type="entry name" value="BILIVERDIN REDUCTASE A"/>
    <property type="match status" value="1"/>
</dbReference>
<name>A0A0L8V7B8_9BACT</name>
<dbReference type="STRING" id="1409788.NC99_29540"/>
<dbReference type="SUPFAM" id="SSF55347">
    <property type="entry name" value="Glyceraldehyde-3-phosphate dehydrogenase-like, C-terminal domain"/>
    <property type="match status" value="1"/>
</dbReference>
<reference evidence="4" key="1">
    <citation type="submission" date="2015-07" db="EMBL/GenBank/DDBJ databases">
        <title>Genome sequencing of Sunxiuqinia dokdonensis strain SK.</title>
        <authorList>
            <person name="Ahn S."/>
            <person name="Kim B.-C."/>
        </authorList>
    </citation>
    <scope>NUCLEOTIDE SEQUENCE [LARGE SCALE GENOMIC DNA]</scope>
    <source>
        <strain evidence="4">SK</strain>
    </source>
</reference>
<evidence type="ECO:0000259" key="1">
    <source>
        <dbReference type="Pfam" id="PF01408"/>
    </source>
</evidence>
<dbReference type="AlphaFoldDB" id="A0A0L8V7B8"/>
<dbReference type="PATRIC" id="fig|1409788.3.peg.3038"/>
<dbReference type="PANTHER" id="PTHR43377:SF1">
    <property type="entry name" value="BILIVERDIN REDUCTASE A"/>
    <property type="match status" value="1"/>
</dbReference>
<evidence type="ECO:0000259" key="2">
    <source>
        <dbReference type="Pfam" id="PF22725"/>
    </source>
</evidence>
<feature type="domain" description="GFO/IDH/MocA-like oxidoreductase" evidence="2">
    <location>
        <begin position="195"/>
        <end position="314"/>
    </location>
</feature>
<dbReference type="Proteomes" id="UP000036958">
    <property type="component" value="Unassembled WGS sequence"/>
</dbReference>
<dbReference type="InterPro" id="IPR036291">
    <property type="entry name" value="NAD(P)-bd_dom_sf"/>
</dbReference>
<comment type="caution">
    <text evidence="3">The sequence shown here is derived from an EMBL/GenBank/DDBJ whole genome shotgun (WGS) entry which is preliminary data.</text>
</comment>
<sequence>MIPVAQFASFLIFTGIEWKNKYATKSLNQMNRKWNKSLLLLLAVLLSLSTRAQEPIKLAVAGVTHGHISFILGRPDKGDFQLVGVCDSNQELVQKLATQYDFSDHLIYADLEKMLEETKPQAVVAFGSIYDHLAVVEACAPRGIHVMVEKPLAVSKEHAHRMADLAQKYQIHLLTNYETSWYPTTTYSFDLVHQQDFVGPIRKVVVHDGHQGPQEIGCDPYFLEWLTDPVLNGGGALIDFGCYGANLMTALTKGEKPLSVSAVTRQFKPEIYPEVDDDATIIVSYPGSQCIIQASWNWPFNRKDMEIYGVSGYIKADNNQDMRIRGKDIQQEKKLKVLAEDVDVYTDPFDYFSDVIHGKIDVEPFGVYSLENNVRVVEILDAARTSAKKGKAIYFD</sequence>
<dbReference type="EMBL" id="LGIA01000168">
    <property type="protein sequence ID" value="KOH44233.1"/>
    <property type="molecule type" value="Genomic_DNA"/>
</dbReference>
<keyword evidence="4" id="KW-1185">Reference proteome</keyword>
<proteinExistence type="predicted"/>
<dbReference type="GO" id="GO:0000166">
    <property type="term" value="F:nucleotide binding"/>
    <property type="evidence" value="ECO:0007669"/>
    <property type="project" value="InterPro"/>
</dbReference>
<evidence type="ECO:0000313" key="3">
    <source>
        <dbReference type="EMBL" id="KOH44233.1"/>
    </source>
</evidence>
<dbReference type="InterPro" id="IPR051450">
    <property type="entry name" value="Gfo/Idh/MocA_Oxidoreductases"/>
</dbReference>
<protein>
    <submittedName>
        <fullName evidence="3">Oxidoreductase</fullName>
    </submittedName>
</protein>
<dbReference type="InterPro" id="IPR000683">
    <property type="entry name" value="Gfo/Idh/MocA-like_OxRdtase_N"/>
</dbReference>
<feature type="domain" description="Gfo/Idh/MocA-like oxidoreductase N-terminal" evidence="1">
    <location>
        <begin position="78"/>
        <end position="173"/>
    </location>
</feature>
<dbReference type="Gene3D" id="3.30.360.10">
    <property type="entry name" value="Dihydrodipicolinate Reductase, domain 2"/>
    <property type="match status" value="1"/>
</dbReference>